<organism evidence="2 3">
    <name type="scientific">Parvibaculum sedimenti</name>
    <dbReference type="NCBI Taxonomy" id="2608632"/>
    <lineage>
        <taxon>Bacteria</taxon>
        <taxon>Pseudomonadati</taxon>
        <taxon>Pseudomonadota</taxon>
        <taxon>Alphaproteobacteria</taxon>
        <taxon>Hyphomicrobiales</taxon>
        <taxon>Parvibaculaceae</taxon>
        <taxon>Parvibaculum</taxon>
    </lineage>
</organism>
<dbReference type="PROSITE" id="PS51704">
    <property type="entry name" value="GP_PDE"/>
    <property type="match status" value="1"/>
</dbReference>
<keyword evidence="3" id="KW-1185">Reference proteome</keyword>
<comment type="caution">
    <text evidence="2">The sequence shown here is derived from an EMBL/GenBank/DDBJ whole genome shotgun (WGS) entry which is preliminary data.</text>
</comment>
<dbReference type="PANTHER" id="PTHR46211:SF14">
    <property type="entry name" value="GLYCEROPHOSPHODIESTER PHOSPHODIESTERASE"/>
    <property type="match status" value="1"/>
</dbReference>
<evidence type="ECO:0000313" key="2">
    <source>
        <dbReference type="EMBL" id="KAB7742762.1"/>
    </source>
</evidence>
<reference evidence="2 3" key="1">
    <citation type="submission" date="2019-09" db="EMBL/GenBank/DDBJ databases">
        <title>Parvibaculum sedimenti sp. nov., isolated from sediment.</title>
        <authorList>
            <person name="Wang Y."/>
        </authorList>
    </citation>
    <scope>NUCLEOTIDE SEQUENCE [LARGE SCALE GENOMIC DNA]</scope>
    <source>
        <strain evidence="2 3">HXT-9</strain>
    </source>
</reference>
<dbReference type="GO" id="GO:0008081">
    <property type="term" value="F:phosphoric diester hydrolase activity"/>
    <property type="evidence" value="ECO:0007669"/>
    <property type="project" value="InterPro"/>
</dbReference>
<name>A0A6N6VNG6_9HYPH</name>
<dbReference type="AlphaFoldDB" id="A0A6N6VNG6"/>
<protein>
    <recommendedName>
        <fullName evidence="1">GP-PDE domain-containing protein</fullName>
    </recommendedName>
</protein>
<proteinExistence type="predicted"/>
<dbReference type="EMBL" id="WESC01000001">
    <property type="protein sequence ID" value="KAB7742762.1"/>
    <property type="molecule type" value="Genomic_DNA"/>
</dbReference>
<evidence type="ECO:0000259" key="1">
    <source>
        <dbReference type="PROSITE" id="PS51704"/>
    </source>
</evidence>
<sequence length="380" mass="41370">MQHTQTSLMNIYLMFYIIGNGQKGSEQLGLSKSSGNPGHPAAWLGRADMFPFTPHLPQLRARPMTKPLQIAHRGGSGLWPENTMEAFERAIERGADGIELDVHLSRDGILVVHHDESLKPAIARGPEGKWLDRPTPLIKELSFAALQAYDVGRLRPGSRYGAHYPDQTPFDGARIPKLEDVYDLVKRKAKPDFRLYVELKTALLDLAQSASPAPLAEAAVALARRKGMAEQTTFVSFDWRALAHAKAIAPEIGNAFTTSPFFQIDPADTSATRDAPGSEDAAMRKASANGADFFAGFDWRAQQGANFAERLLKAIAAAPANGWFAWYGDVTLETTALAKSLGLEVSCWTVDAADDMRRLAGFGVDGILTDRPDVLKATLG</sequence>
<accession>A0A6N6VNG6</accession>
<dbReference type="Gene3D" id="3.20.20.190">
    <property type="entry name" value="Phosphatidylinositol (PI) phosphodiesterase"/>
    <property type="match status" value="1"/>
</dbReference>
<dbReference type="InterPro" id="IPR017946">
    <property type="entry name" value="PLC-like_Pdiesterase_TIM-brl"/>
</dbReference>
<gene>
    <name evidence="2" type="ORF">F2P47_01110</name>
</gene>
<dbReference type="PROSITE" id="PS50007">
    <property type="entry name" value="PIPLC_X_DOMAIN"/>
    <property type="match status" value="1"/>
</dbReference>
<dbReference type="Pfam" id="PF03009">
    <property type="entry name" value="GDPD"/>
    <property type="match status" value="1"/>
</dbReference>
<evidence type="ECO:0000313" key="3">
    <source>
        <dbReference type="Proteomes" id="UP000468901"/>
    </source>
</evidence>
<dbReference type="InterPro" id="IPR030395">
    <property type="entry name" value="GP_PDE_dom"/>
</dbReference>
<dbReference type="Proteomes" id="UP000468901">
    <property type="component" value="Unassembled WGS sequence"/>
</dbReference>
<dbReference type="SUPFAM" id="SSF51695">
    <property type="entry name" value="PLC-like phosphodiesterases"/>
    <property type="match status" value="1"/>
</dbReference>
<dbReference type="GO" id="GO:0006629">
    <property type="term" value="P:lipid metabolic process"/>
    <property type="evidence" value="ECO:0007669"/>
    <property type="project" value="InterPro"/>
</dbReference>
<feature type="domain" description="GP-PDE" evidence="1">
    <location>
        <begin position="67"/>
        <end position="379"/>
    </location>
</feature>
<dbReference type="PANTHER" id="PTHR46211">
    <property type="entry name" value="GLYCEROPHOSPHORYL DIESTER PHOSPHODIESTERASE"/>
    <property type="match status" value="1"/>
</dbReference>